<dbReference type="GO" id="GO:0006772">
    <property type="term" value="P:thiamine metabolic process"/>
    <property type="evidence" value="ECO:0007669"/>
    <property type="project" value="TreeGrafter"/>
</dbReference>
<gene>
    <name evidence="13" type="ORF">IFR04_013104</name>
</gene>
<dbReference type="PANTHER" id="PTHR34699:SF2">
    <property type="entry name" value="NON-CANONICAL PURINE NTP PHOSPHATASE_PRRC1 DOMAIN-CONTAINING PROTEIN"/>
    <property type="match status" value="1"/>
</dbReference>
<evidence type="ECO:0000256" key="4">
    <source>
        <dbReference type="ARBA" id="ARBA00022741"/>
    </source>
</evidence>
<evidence type="ECO:0000256" key="9">
    <source>
        <dbReference type="ARBA" id="ARBA00038901"/>
    </source>
</evidence>
<name>A0A8H7T5E7_9HELO</name>
<evidence type="ECO:0000256" key="3">
    <source>
        <dbReference type="ARBA" id="ARBA00022723"/>
    </source>
</evidence>
<comment type="cofactor">
    <cofactor evidence="2">
        <name>Mg(2+)</name>
        <dbReference type="ChEBI" id="CHEBI:18420"/>
    </cofactor>
</comment>
<keyword evidence="8" id="KW-0464">Manganese</keyword>
<evidence type="ECO:0000256" key="11">
    <source>
        <dbReference type="ARBA" id="ARBA00048781"/>
    </source>
</evidence>
<comment type="caution">
    <text evidence="13">The sequence shown here is derived from an EMBL/GenBank/DDBJ whole genome shotgun (WGS) entry which is preliminary data.</text>
</comment>
<dbReference type="Pfam" id="PF01931">
    <property type="entry name" value="NTPase_I-T"/>
    <property type="match status" value="1"/>
</dbReference>
<evidence type="ECO:0000256" key="2">
    <source>
        <dbReference type="ARBA" id="ARBA00001946"/>
    </source>
</evidence>
<dbReference type="SUPFAM" id="SSF52972">
    <property type="entry name" value="ITPase-like"/>
    <property type="match status" value="1"/>
</dbReference>
<keyword evidence="5" id="KW-0378">Hydrolase</keyword>
<keyword evidence="4" id="KW-0547">Nucleotide-binding</keyword>
<dbReference type="AlphaFoldDB" id="A0A8H7T5E7"/>
<dbReference type="HAMAP" id="MF_00648">
    <property type="entry name" value="Non_canon_purine_NTPase_YjjX"/>
    <property type="match status" value="1"/>
</dbReference>
<protein>
    <recommendedName>
        <fullName evidence="9">inosine/xanthosine triphosphatase</fullName>
        <ecNumber evidence="9">3.6.1.73</ecNumber>
    </recommendedName>
</protein>
<dbReference type="EC" id="3.6.1.73" evidence="9"/>
<dbReference type="GO" id="GO:0009117">
    <property type="term" value="P:nucleotide metabolic process"/>
    <property type="evidence" value="ECO:0007669"/>
    <property type="project" value="UniProtKB-KW"/>
</dbReference>
<dbReference type="InterPro" id="IPR050299">
    <property type="entry name" value="YjjX_NTPase"/>
</dbReference>
<dbReference type="InterPro" id="IPR026533">
    <property type="entry name" value="NTPase/PRRC1"/>
</dbReference>
<dbReference type="Gene3D" id="3.90.950.10">
    <property type="match status" value="1"/>
</dbReference>
<organism evidence="13 14">
    <name type="scientific">Cadophora malorum</name>
    <dbReference type="NCBI Taxonomy" id="108018"/>
    <lineage>
        <taxon>Eukaryota</taxon>
        <taxon>Fungi</taxon>
        <taxon>Dikarya</taxon>
        <taxon>Ascomycota</taxon>
        <taxon>Pezizomycotina</taxon>
        <taxon>Leotiomycetes</taxon>
        <taxon>Helotiales</taxon>
        <taxon>Ploettnerulaceae</taxon>
        <taxon>Cadophora</taxon>
    </lineage>
</organism>
<evidence type="ECO:0000313" key="14">
    <source>
        <dbReference type="Proteomes" id="UP000664132"/>
    </source>
</evidence>
<dbReference type="Proteomes" id="UP000664132">
    <property type="component" value="Unassembled WGS sequence"/>
</dbReference>
<dbReference type="PANTHER" id="PTHR34699">
    <property type="match status" value="1"/>
</dbReference>
<dbReference type="OrthoDB" id="300709at2759"/>
<keyword evidence="14" id="KW-1185">Reference proteome</keyword>
<sequence length="191" mass="20505">METHPPTSSFTEQIIVASKNPIKISAALKGFQAMFPTNTYTAKGISVPSGVSEQPFTSKETLQGALTRAQNAREVEPDADYWIGLEGGVEDTPEKTAGSLELFAWIVVIGKDGRVGKARTGSYYLPEEVARLVRGGMELGPADDLVFGRTNSKQGDGNVGLLTGNAVTRETAYVPTVVMALIPFRNHTLTF</sequence>
<comment type="catalytic activity">
    <reaction evidence="11">
        <text>XTP + H2O = XDP + phosphate + H(+)</text>
        <dbReference type="Rhea" id="RHEA:28406"/>
        <dbReference type="ChEBI" id="CHEBI:15377"/>
        <dbReference type="ChEBI" id="CHEBI:15378"/>
        <dbReference type="ChEBI" id="CHEBI:43474"/>
        <dbReference type="ChEBI" id="CHEBI:59884"/>
        <dbReference type="ChEBI" id="CHEBI:61314"/>
        <dbReference type="EC" id="3.6.1.73"/>
    </reaction>
</comment>
<keyword evidence="3" id="KW-0479">Metal-binding</keyword>
<evidence type="ECO:0000256" key="1">
    <source>
        <dbReference type="ARBA" id="ARBA00001936"/>
    </source>
</evidence>
<feature type="domain" description="Non-canonical purine NTP phosphatase/PRRC1" evidence="12">
    <location>
        <begin position="17"/>
        <end position="184"/>
    </location>
</feature>
<evidence type="ECO:0000313" key="13">
    <source>
        <dbReference type="EMBL" id="KAG4413754.1"/>
    </source>
</evidence>
<reference evidence="13" key="1">
    <citation type="submission" date="2021-02" db="EMBL/GenBank/DDBJ databases">
        <title>Genome sequence Cadophora malorum strain M34.</title>
        <authorList>
            <person name="Stefanovic E."/>
            <person name="Vu D."/>
            <person name="Scully C."/>
            <person name="Dijksterhuis J."/>
            <person name="Roader J."/>
            <person name="Houbraken J."/>
        </authorList>
    </citation>
    <scope>NUCLEOTIDE SEQUENCE</scope>
    <source>
        <strain evidence="13">M34</strain>
    </source>
</reference>
<proteinExistence type="inferred from homology"/>
<dbReference type="GO" id="GO:0000166">
    <property type="term" value="F:nucleotide binding"/>
    <property type="evidence" value="ECO:0007669"/>
    <property type="project" value="UniProtKB-KW"/>
</dbReference>
<evidence type="ECO:0000256" key="7">
    <source>
        <dbReference type="ARBA" id="ARBA00023080"/>
    </source>
</evidence>
<evidence type="ECO:0000259" key="12">
    <source>
        <dbReference type="Pfam" id="PF01931"/>
    </source>
</evidence>
<dbReference type="FunFam" id="3.90.950.10:FF:000002">
    <property type="entry name" value="Inosine/xanthosine triphosphatase"/>
    <property type="match status" value="1"/>
</dbReference>
<dbReference type="InterPro" id="IPR029001">
    <property type="entry name" value="ITPase-like_fam"/>
</dbReference>
<dbReference type="InterPro" id="IPR002786">
    <property type="entry name" value="Non_canon_purine_NTPase"/>
</dbReference>
<evidence type="ECO:0000256" key="5">
    <source>
        <dbReference type="ARBA" id="ARBA00022801"/>
    </source>
</evidence>
<evidence type="ECO:0000256" key="6">
    <source>
        <dbReference type="ARBA" id="ARBA00022842"/>
    </source>
</evidence>
<comment type="cofactor">
    <cofactor evidence="1">
        <name>Mn(2+)</name>
        <dbReference type="ChEBI" id="CHEBI:29035"/>
    </cofactor>
</comment>
<comment type="catalytic activity">
    <reaction evidence="10">
        <text>ITP + H2O = IDP + phosphate + H(+)</text>
        <dbReference type="Rhea" id="RHEA:28330"/>
        <dbReference type="ChEBI" id="CHEBI:15377"/>
        <dbReference type="ChEBI" id="CHEBI:15378"/>
        <dbReference type="ChEBI" id="CHEBI:43474"/>
        <dbReference type="ChEBI" id="CHEBI:58280"/>
        <dbReference type="ChEBI" id="CHEBI:61402"/>
        <dbReference type="EC" id="3.6.1.73"/>
    </reaction>
</comment>
<accession>A0A8H7T5E7</accession>
<keyword evidence="6" id="KW-0460">Magnesium</keyword>
<evidence type="ECO:0000256" key="8">
    <source>
        <dbReference type="ARBA" id="ARBA00023211"/>
    </source>
</evidence>
<evidence type="ECO:0000256" key="10">
    <source>
        <dbReference type="ARBA" id="ARBA00048174"/>
    </source>
</evidence>
<dbReference type="EMBL" id="JAFJYH010000297">
    <property type="protein sequence ID" value="KAG4413754.1"/>
    <property type="molecule type" value="Genomic_DNA"/>
</dbReference>
<dbReference type="GO" id="GO:0103023">
    <property type="term" value="F:ITPase activity"/>
    <property type="evidence" value="ECO:0007669"/>
    <property type="project" value="UniProtKB-EC"/>
</dbReference>
<dbReference type="GO" id="GO:0046872">
    <property type="term" value="F:metal ion binding"/>
    <property type="evidence" value="ECO:0007669"/>
    <property type="project" value="UniProtKB-KW"/>
</dbReference>
<keyword evidence="7" id="KW-0546">Nucleotide metabolism</keyword>